<dbReference type="SUPFAM" id="SSF51735">
    <property type="entry name" value="NAD(P)-binding Rossmann-fold domains"/>
    <property type="match status" value="1"/>
</dbReference>
<proteinExistence type="predicted"/>
<dbReference type="Pfam" id="PF02801">
    <property type="entry name" value="Ketoacyl-synt_C"/>
    <property type="match status" value="1"/>
</dbReference>
<dbReference type="PROSITE" id="PS50075">
    <property type="entry name" value="CARRIER"/>
    <property type="match status" value="1"/>
</dbReference>
<reference evidence="12" key="2">
    <citation type="submission" date="2021-08" db="EMBL/GenBank/DDBJ databases">
        <authorList>
            <person name="Gostincar C."/>
            <person name="Sun X."/>
            <person name="Song Z."/>
            <person name="Gunde-Cimerman N."/>
        </authorList>
    </citation>
    <scope>NUCLEOTIDE SEQUENCE</scope>
    <source>
        <strain evidence="12">EXF-9298</strain>
    </source>
</reference>
<protein>
    <submittedName>
        <fullName evidence="12">Ketoacyl-synt-domain-containing protein</fullName>
    </submittedName>
</protein>
<comment type="caution">
    <text evidence="12">The sequence shown here is derived from an EMBL/GenBank/DDBJ whole genome shotgun (WGS) entry which is preliminary data.</text>
</comment>
<evidence type="ECO:0000256" key="2">
    <source>
        <dbReference type="ARBA" id="ARBA00022553"/>
    </source>
</evidence>
<keyword evidence="5" id="KW-0521">NADP</keyword>
<dbReference type="InterPro" id="IPR050091">
    <property type="entry name" value="PKS_NRPS_Biosynth_Enz"/>
</dbReference>
<dbReference type="InterPro" id="IPR001227">
    <property type="entry name" value="Ac_transferase_dom_sf"/>
</dbReference>
<keyword evidence="2" id="KW-0597">Phosphoprotein</keyword>
<dbReference type="Pfam" id="PF00501">
    <property type="entry name" value="AMP-binding"/>
    <property type="match status" value="1"/>
</dbReference>
<accession>A0A9P8FU03</accession>
<name>A0A9P8FU03_AURME</name>
<evidence type="ECO:0000256" key="4">
    <source>
        <dbReference type="ARBA" id="ARBA00022737"/>
    </source>
</evidence>
<dbReference type="InterPro" id="IPR042104">
    <property type="entry name" value="PKS_dehydratase_sf"/>
</dbReference>
<keyword evidence="3" id="KW-0808">Transferase</keyword>
<dbReference type="PROSITE" id="PS52004">
    <property type="entry name" value="KS3_2"/>
    <property type="match status" value="1"/>
</dbReference>
<gene>
    <name evidence="12" type="ORF">KCU98_g6909</name>
</gene>
<dbReference type="PROSITE" id="PS00606">
    <property type="entry name" value="KS3_1"/>
    <property type="match status" value="1"/>
</dbReference>
<dbReference type="GO" id="GO:0006633">
    <property type="term" value="P:fatty acid biosynthetic process"/>
    <property type="evidence" value="ECO:0007669"/>
    <property type="project" value="InterPro"/>
</dbReference>
<dbReference type="InterPro" id="IPR049551">
    <property type="entry name" value="PKS_DH_C"/>
</dbReference>
<dbReference type="Gene3D" id="3.40.50.720">
    <property type="entry name" value="NAD(P)-binding Rossmann-like Domain"/>
    <property type="match status" value="1"/>
</dbReference>
<dbReference type="InterPro" id="IPR036291">
    <property type="entry name" value="NAD(P)-bd_dom_sf"/>
</dbReference>
<dbReference type="SUPFAM" id="SSF55048">
    <property type="entry name" value="Probable ACP-binding domain of malonyl-CoA ACP transacylase"/>
    <property type="match status" value="1"/>
</dbReference>
<dbReference type="SUPFAM" id="SSF52151">
    <property type="entry name" value="FabD/lysophospholipase-like"/>
    <property type="match status" value="1"/>
</dbReference>
<dbReference type="GO" id="GO:0004315">
    <property type="term" value="F:3-oxoacyl-[acyl-carrier-protein] synthase activity"/>
    <property type="evidence" value="ECO:0007669"/>
    <property type="project" value="InterPro"/>
</dbReference>
<dbReference type="PROSITE" id="PS00012">
    <property type="entry name" value="PHOSPHOPANTETHEINE"/>
    <property type="match status" value="1"/>
</dbReference>
<reference evidence="12" key="1">
    <citation type="journal article" date="2021" name="J Fungi (Basel)">
        <title>Virulence traits and population genomics of the black yeast Aureobasidium melanogenum.</title>
        <authorList>
            <person name="Cernosa A."/>
            <person name="Sun X."/>
            <person name="Gostincar C."/>
            <person name="Fang C."/>
            <person name="Gunde-Cimerman N."/>
            <person name="Song Z."/>
        </authorList>
    </citation>
    <scope>NUCLEOTIDE SEQUENCE</scope>
    <source>
        <strain evidence="12">EXF-9298</strain>
    </source>
</reference>
<feature type="domain" description="PKS/mFAS DH" evidence="11">
    <location>
        <begin position="1315"/>
        <end position="1623"/>
    </location>
</feature>
<evidence type="ECO:0000313" key="13">
    <source>
        <dbReference type="Proteomes" id="UP000729357"/>
    </source>
</evidence>
<dbReference type="PROSITE" id="PS52019">
    <property type="entry name" value="PKS_MFAS_DH"/>
    <property type="match status" value="1"/>
</dbReference>
<dbReference type="InterPro" id="IPR014043">
    <property type="entry name" value="Acyl_transferase_dom"/>
</dbReference>
<dbReference type="PROSITE" id="PS00455">
    <property type="entry name" value="AMP_BINDING"/>
    <property type="match status" value="1"/>
</dbReference>
<feature type="active site" description="Proton donor; for dehydratase activity" evidence="8">
    <location>
        <position position="1533"/>
    </location>
</feature>
<dbReference type="SUPFAM" id="SSF56801">
    <property type="entry name" value="Acetyl-CoA synthetase-like"/>
    <property type="match status" value="1"/>
</dbReference>
<dbReference type="InterPro" id="IPR000873">
    <property type="entry name" value="AMP-dep_synth/lig_dom"/>
</dbReference>
<dbReference type="InterPro" id="IPR049900">
    <property type="entry name" value="PKS_mFAS_DH"/>
</dbReference>
<dbReference type="InterPro" id="IPR036736">
    <property type="entry name" value="ACP-like_sf"/>
</dbReference>
<dbReference type="SMART" id="SM00823">
    <property type="entry name" value="PKS_PP"/>
    <property type="match status" value="1"/>
</dbReference>
<dbReference type="InterPro" id="IPR016035">
    <property type="entry name" value="Acyl_Trfase/lysoPLipase"/>
</dbReference>
<dbReference type="Pfam" id="PF08659">
    <property type="entry name" value="KR"/>
    <property type="match status" value="1"/>
</dbReference>
<dbReference type="InterPro" id="IPR020845">
    <property type="entry name" value="AMP-binding_CS"/>
</dbReference>
<keyword evidence="7" id="KW-0511">Multifunctional enzyme</keyword>
<dbReference type="InterPro" id="IPR013968">
    <property type="entry name" value="PKS_KR"/>
</dbReference>
<dbReference type="SUPFAM" id="SSF53901">
    <property type="entry name" value="Thiolase-like"/>
    <property type="match status" value="1"/>
</dbReference>
<feature type="region of interest" description="C-terminal hotdog fold" evidence="8">
    <location>
        <begin position="1467"/>
        <end position="1623"/>
    </location>
</feature>
<dbReference type="Pfam" id="PF16197">
    <property type="entry name" value="KAsynt_C_assoc"/>
    <property type="match status" value="1"/>
</dbReference>
<feature type="region of interest" description="N-terminal hotdog fold" evidence="8">
    <location>
        <begin position="1315"/>
        <end position="1450"/>
    </location>
</feature>
<dbReference type="GO" id="GO:0004312">
    <property type="term" value="F:fatty acid synthase activity"/>
    <property type="evidence" value="ECO:0007669"/>
    <property type="project" value="TreeGrafter"/>
</dbReference>
<evidence type="ECO:0000256" key="8">
    <source>
        <dbReference type="PROSITE-ProRule" id="PRU01363"/>
    </source>
</evidence>
<dbReference type="Gene3D" id="2.30.38.10">
    <property type="entry name" value="Luciferase, Domain 3"/>
    <property type="match status" value="1"/>
</dbReference>
<evidence type="ECO:0000259" key="10">
    <source>
        <dbReference type="PROSITE" id="PS52004"/>
    </source>
</evidence>
<evidence type="ECO:0000256" key="6">
    <source>
        <dbReference type="ARBA" id="ARBA00023002"/>
    </source>
</evidence>
<dbReference type="Gene3D" id="3.40.50.980">
    <property type="match status" value="2"/>
</dbReference>
<feature type="active site" description="Proton acceptor; for dehydratase activity" evidence="8">
    <location>
        <position position="1347"/>
    </location>
</feature>
<dbReference type="Gene3D" id="3.30.70.3290">
    <property type="match status" value="1"/>
</dbReference>
<evidence type="ECO:0000259" key="9">
    <source>
        <dbReference type="PROSITE" id="PS50075"/>
    </source>
</evidence>
<evidence type="ECO:0000313" key="12">
    <source>
        <dbReference type="EMBL" id="KAG9982253.1"/>
    </source>
</evidence>
<keyword evidence="1" id="KW-0596">Phosphopantetheine</keyword>
<dbReference type="InterPro" id="IPR020806">
    <property type="entry name" value="PKS_PP-bd"/>
</dbReference>
<dbReference type="InterPro" id="IPR016039">
    <property type="entry name" value="Thiolase-like"/>
</dbReference>
<evidence type="ECO:0000259" key="11">
    <source>
        <dbReference type="PROSITE" id="PS52019"/>
    </source>
</evidence>
<dbReference type="SMART" id="SM00822">
    <property type="entry name" value="PKS_KR"/>
    <property type="match status" value="1"/>
</dbReference>
<dbReference type="Gene3D" id="3.10.129.110">
    <property type="entry name" value="Polyketide synthase dehydratase"/>
    <property type="match status" value="1"/>
</dbReference>
<dbReference type="GO" id="GO:0044550">
    <property type="term" value="P:secondary metabolite biosynthetic process"/>
    <property type="evidence" value="ECO:0007669"/>
    <property type="project" value="TreeGrafter"/>
</dbReference>
<dbReference type="InterPro" id="IPR006162">
    <property type="entry name" value="Ppantetheine_attach_site"/>
</dbReference>
<dbReference type="Gene3D" id="3.40.366.10">
    <property type="entry name" value="Malonyl-Coenzyme A Acyl Carrier Protein, domain 2"/>
    <property type="match status" value="1"/>
</dbReference>
<dbReference type="PANTHER" id="PTHR43775">
    <property type="entry name" value="FATTY ACID SYNTHASE"/>
    <property type="match status" value="1"/>
</dbReference>
<dbReference type="InterPro" id="IPR016036">
    <property type="entry name" value="Malonyl_transacylase_ACP-bd"/>
</dbReference>
<dbReference type="SMART" id="SM00826">
    <property type="entry name" value="PKS_DH"/>
    <property type="match status" value="1"/>
</dbReference>
<dbReference type="InterPro" id="IPR018201">
    <property type="entry name" value="Ketoacyl_synth_AS"/>
</dbReference>
<dbReference type="InterPro" id="IPR020807">
    <property type="entry name" value="PKS_DH"/>
</dbReference>
<keyword evidence="6" id="KW-0560">Oxidoreductase</keyword>
<dbReference type="InterPro" id="IPR032821">
    <property type="entry name" value="PKS_assoc"/>
</dbReference>
<dbReference type="SMART" id="SM00825">
    <property type="entry name" value="PKS_KS"/>
    <property type="match status" value="1"/>
</dbReference>
<dbReference type="InterPro" id="IPR009081">
    <property type="entry name" value="PP-bd_ACP"/>
</dbReference>
<feature type="non-terminal residue" evidence="12">
    <location>
        <position position="1"/>
    </location>
</feature>
<dbReference type="InterPro" id="IPR049552">
    <property type="entry name" value="PKS_DH_N"/>
</dbReference>
<sequence length="2241" mass="245299">MVYRPTEYREVPPVDLLSWIFENNGVDPERVILIDTADHGNRLNTRQAVSLVRKLIAGFRAAGLVAGDTVCVHAFNSILYPLLYFGIIGAGGAFVGSNPAYKSLEMRHLLSLTKPSFLIVEAGLLEVVLPAVGTCIPTSQILVLDTESQKWSQNSFKCWRSLLRHGEHDWIRISDEMAAKSTIAVLQLTSGTTGLPKAATTSHYALVAAGVAMRSSDQRPYEVSRLISLPLFHSFGASFVQISAFHYGEPTYIMRRFSTEGFIHVLNQFKITETAVVPAMVASIVKQQIPPDALRSLRRIWVMDKQGLEVVDAGFQGELEIRGPSMMNEYSGCLTGTAETLRDGWLKTGDFGYELIKVRGWQVSPNEIEDVLLMHPSIIDTAVIGVGRFGTDSEDELPRAYVVTSKEEPVRVDELEVMKFVQDRLSSFKALEGGIDSSRPGSVHTRGGYFLSHDEQLRQFDPSFFGISPLEASAMDPQQRKLLEVVYESFENAGATLEELSGSKTSCFVGCFTNDMRSMTFRDPEYGVPYEMTGSDMTILSNRINYVFDLKGSSMTVDTACSSSLYALHLACQSLISAESDAAVVAGSNIINDIGQHIASVRLGVLSPTSTCHTFDERANGFGRGEGVCALYIKTLSAAIANNDPVRAVIRATAVNSNGKSQGINHPSSKDQEAVIREAYAKANLRYEDTGWFECHGTGTPVGDPIEVLAAGDVFASGRTPENPLLLGSIKTNIGHTEGASGLASIIKAVLSIENNLIPATVGVKRLNPAIDFKGGRLEVVRATIPWPEKLCKRVSINSFGYGGSNAHCIVESHRILLGPRDGHAILQTSPDGAHDDTTACEMTGITTSQIQRTPKKHLFALSAHDPHALDKNLDALAVVADKYSAVDIAYTLARKRSKHRCAAFTTVIESNIESQLIPEKIQRTSIMATGPLVIAFVFTGQGAQWPGMGYGLIQQYPIVRETMSILQSALDALPMPPEWRLVEELSKPVETSRMHETVLAQPLSTALQIALTVLIQSWGIRAKAVVGHSSGEVAAAFAAGLLTASEAISVAYYRGIAVNKHGKPGAMMAVGLGPGEVLPYVNDQPGIVIACQNSPQSVTLSGEATAITTVHACLSKAGIFSRILNTSQNAYHSHLVKEAGQYYEDSFKASLAAYKSAVETSNIPMYSCINGKVLDRPDDVRIAYWRENLENPVNFTQALSALIEAQPTVNCLIEVGMHCALAGPINQIRSSLGIKSEELCYLPSIVRGEDNVENVLKLAGELWAAGYPVDLTAINGPGCFVPELPTYQWSYEEGVLWTENRLSRQVRFRKHARHDLLGTIVVPSSALNPTWRNKLRIKDVPWLSDHRIGTDVLFPAAGYCAMAIEAVTQSAESLKIVVEGFTIQHLTIKAPLVLPPDGEAETLFDLHTIHSSTSQTDRKVFEFSLSSVSADDRWTEHTFGTIALHLSNEVPSIRNRNVKDISCAESMERNDDKWYTALSEIGLHYGPTFRPLKNIQPSASAKEAATAHINLQPSQGVMIDESRYMIHPATLDGCIQLSVIAACKGDVKGISKAYLPTTIENLTIWRNPDLHHLPTEGLLFSHGSCQGMRSVCGSSELTTPVGRLLAQMTVSLLSLEGDFANQRVEQVREPFTRLIWQPVADQLDDQAFLNLTQDIADDRNVQRPKLWLVHKSCSNALLKAIETCASDCNIDYESIPFSAVEATISKGSRILMLAELEGPILIRMTSEEMGVIKTLFNLASSMLWVTPGGLLRGKKPEYSLFSGIMKSITKAQPSLRLSSIDVDPDELDVTVSARQILQHEISLSIDDDHSLDDQLIISNGLVYASRYVLDEHANHDFTRQLKPDPQLYHIKDNLELAFQQVGRVESFFFTEKSVAPVLRSNEVKLRPIAYALGQREAAILRGAQVAEYFSNVVVAVVEHLGPQAGAFKAGDRVICCSPSRFDSSLISNLFENMSAEDWHKVLAPKVQGTMNLHEALLHEPLDFLVMTSSTLGVAGASTQSNYAAANAFLDSMARHRWSLGLQACSIALGMVVGIGHVETHPEVKEAFEQRNVHGIPEDEFLKMMEMACRPRGNIEPLSEHDPLSVAHMVTGMEPSKIANSGVLPSWLSDPRFHNIAAAITKTSDKPSVSADSTTITASALRTALATNHDASIRLTLESLIFSHFSKLTMVTVDKLTSSSNRLMSEFGMDSMIVAELRSWAWRELKVDVPFMMLLEGGLTLNGFVDLVWSKMDWDAWRRGD</sequence>
<keyword evidence="13" id="KW-1185">Reference proteome</keyword>
<dbReference type="InterPro" id="IPR014031">
    <property type="entry name" value="Ketoacyl_synth_C"/>
</dbReference>
<keyword evidence="4" id="KW-0677">Repeat</keyword>
<dbReference type="Pfam" id="PF00698">
    <property type="entry name" value="Acyl_transf_1"/>
    <property type="match status" value="1"/>
</dbReference>
<feature type="domain" description="Carrier" evidence="9">
    <location>
        <begin position="2152"/>
        <end position="2232"/>
    </location>
</feature>
<dbReference type="Pfam" id="PF14765">
    <property type="entry name" value="PS-DH"/>
    <property type="match status" value="1"/>
</dbReference>
<dbReference type="Gene3D" id="3.40.47.10">
    <property type="match status" value="1"/>
</dbReference>
<evidence type="ECO:0000256" key="7">
    <source>
        <dbReference type="ARBA" id="ARBA00023268"/>
    </source>
</evidence>
<dbReference type="Pfam" id="PF00109">
    <property type="entry name" value="ketoacyl-synt"/>
    <property type="match status" value="1"/>
</dbReference>
<dbReference type="Pfam" id="PF21089">
    <property type="entry name" value="PKS_DH_N"/>
    <property type="match status" value="1"/>
</dbReference>
<feature type="domain" description="Ketosynthase family 3 (KS3)" evidence="10">
    <location>
        <begin position="378"/>
        <end position="813"/>
    </location>
</feature>
<dbReference type="InterPro" id="IPR020841">
    <property type="entry name" value="PKS_Beta-ketoAc_synthase_dom"/>
</dbReference>
<dbReference type="EMBL" id="JAHFXS010000740">
    <property type="protein sequence ID" value="KAG9982253.1"/>
    <property type="molecule type" value="Genomic_DNA"/>
</dbReference>
<evidence type="ECO:0000256" key="3">
    <source>
        <dbReference type="ARBA" id="ARBA00022679"/>
    </source>
</evidence>
<dbReference type="InterPro" id="IPR057326">
    <property type="entry name" value="KR_dom"/>
</dbReference>
<dbReference type="SMART" id="SM00827">
    <property type="entry name" value="PKS_AT"/>
    <property type="match status" value="1"/>
</dbReference>
<dbReference type="CDD" id="cd00833">
    <property type="entry name" value="PKS"/>
    <property type="match status" value="1"/>
</dbReference>
<evidence type="ECO:0000256" key="1">
    <source>
        <dbReference type="ARBA" id="ARBA00022450"/>
    </source>
</evidence>
<organism evidence="12 13">
    <name type="scientific">Aureobasidium melanogenum</name>
    <name type="common">Aureobasidium pullulans var. melanogenum</name>
    <dbReference type="NCBI Taxonomy" id="46634"/>
    <lineage>
        <taxon>Eukaryota</taxon>
        <taxon>Fungi</taxon>
        <taxon>Dikarya</taxon>
        <taxon>Ascomycota</taxon>
        <taxon>Pezizomycotina</taxon>
        <taxon>Dothideomycetes</taxon>
        <taxon>Dothideomycetidae</taxon>
        <taxon>Dothideales</taxon>
        <taxon>Saccotheciaceae</taxon>
        <taxon>Aureobasidium</taxon>
    </lineage>
</organism>
<dbReference type="Proteomes" id="UP000729357">
    <property type="component" value="Unassembled WGS sequence"/>
</dbReference>
<dbReference type="SUPFAM" id="SSF47336">
    <property type="entry name" value="ACP-like"/>
    <property type="match status" value="1"/>
</dbReference>
<dbReference type="GO" id="GO:0031177">
    <property type="term" value="F:phosphopantetheine binding"/>
    <property type="evidence" value="ECO:0007669"/>
    <property type="project" value="InterPro"/>
</dbReference>
<dbReference type="PANTHER" id="PTHR43775:SF50">
    <property type="entry name" value="HIGHLY REDUCING POLYKETIDE SYNTHASE SRDA"/>
    <property type="match status" value="1"/>
</dbReference>
<dbReference type="InterPro" id="IPR014030">
    <property type="entry name" value="Ketoacyl_synth_N"/>
</dbReference>
<evidence type="ECO:0000256" key="5">
    <source>
        <dbReference type="ARBA" id="ARBA00022857"/>
    </source>
</evidence>